<organism evidence="7 8">
    <name type="scientific">Penicillium thymicola</name>
    <dbReference type="NCBI Taxonomy" id="293382"/>
    <lineage>
        <taxon>Eukaryota</taxon>
        <taxon>Fungi</taxon>
        <taxon>Dikarya</taxon>
        <taxon>Ascomycota</taxon>
        <taxon>Pezizomycotina</taxon>
        <taxon>Eurotiomycetes</taxon>
        <taxon>Eurotiomycetidae</taxon>
        <taxon>Eurotiales</taxon>
        <taxon>Aspergillaceae</taxon>
        <taxon>Penicillium</taxon>
    </lineage>
</organism>
<evidence type="ECO:0000313" key="7">
    <source>
        <dbReference type="EMBL" id="KAJ9487818.1"/>
    </source>
</evidence>
<dbReference type="GO" id="GO:0005886">
    <property type="term" value="C:plasma membrane"/>
    <property type="evidence" value="ECO:0007669"/>
    <property type="project" value="TreeGrafter"/>
</dbReference>
<dbReference type="PANTHER" id="PTHR23502">
    <property type="entry name" value="MAJOR FACILITATOR SUPERFAMILY"/>
    <property type="match status" value="1"/>
</dbReference>
<feature type="transmembrane region" description="Helical" evidence="5">
    <location>
        <begin position="139"/>
        <end position="158"/>
    </location>
</feature>
<keyword evidence="8" id="KW-1185">Reference proteome</keyword>
<feature type="transmembrane region" description="Helical" evidence="5">
    <location>
        <begin position="291"/>
        <end position="314"/>
    </location>
</feature>
<gene>
    <name evidence="7" type="ORF">VN97_g5483</name>
</gene>
<evidence type="ECO:0000313" key="8">
    <source>
        <dbReference type="Proteomes" id="UP001227192"/>
    </source>
</evidence>
<evidence type="ECO:0000256" key="2">
    <source>
        <dbReference type="ARBA" id="ARBA00022692"/>
    </source>
</evidence>
<feature type="transmembrane region" description="Helical" evidence="5">
    <location>
        <begin position="74"/>
        <end position="96"/>
    </location>
</feature>
<proteinExistence type="predicted"/>
<dbReference type="InterPro" id="IPR036259">
    <property type="entry name" value="MFS_trans_sf"/>
</dbReference>
<dbReference type="Gene3D" id="1.20.1250.20">
    <property type="entry name" value="MFS general substrate transporter like domains"/>
    <property type="match status" value="1"/>
</dbReference>
<accession>A0AAI9TJD5</accession>
<dbReference type="EMBL" id="LACB01000142">
    <property type="protein sequence ID" value="KAJ9487818.1"/>
    <property type="molecule type" value="Genomic_DNA"/>
</dbReference>
<dbReference type="InterPro" id="IPR020846">
    <property type="entry name" value="MFS_dom"/>
</dbReference>
<dbReference type="AlphaFoldDB" id="A0AAI9TJD5"/>
<evidence type="ECO:0000256" key="1">
    <source>
        <dbReference type="ARBA" id="ARBA00004141"/>
    </source>
</evidence>
<sequence length="478" mass="52413">MSPHKAPDHGGICEPIENMQDAADSPHFHPTSHLSENHATYIRNRHGTLDLDPLPSMDPADPLNWQLWKKQANLILVAFHAFMATFTAASVIPAYLDISTELGASMQEISYLTSLPIAVVGVAPLVWRPVSQRFGRRPIFLISLLSTTICNIGCAKSPGYGSMMACRALGAFGISPALAIGSAVVAETFFKHERARYMGIWTVMVTVGVPVGPLVFGFVVTRVGYRWIYWILAIINAVQFLLYLPLGPETLYTGGDCAGDKAARLKRQYLSTTRLDPKPFAISEFLHPLRLLGSMSVLIPAAAYSMVFCFVSVMCSVEIPQLLQEKFDLNAEKLGLQFVGIIIGSFIGEVMGGRMSDIWMARRSRKLNRQAEPEFRLWLGYPGYLFSIVGIIVFLVCAETSRPHTWTVTPAVGSGIAAFGNQVATTVLTTYAVDVHAHDAGSVGVAINFARSAWGFIGPFWYVYTCGLWYSKASTDCL</sequence>
<comment type="caution">
    <text evidence="7">The sequence shown here is derived from an EMBL/GenBank/DDBJ whole genome shotgun (WGS) entry which is preliminary data.</text>
</comment>
<keyword evidence="4 5" id="KW-0472">Membrane</keyword>
<comment type="subcellular location">
    <subcellularLocation>
        <location evidence="1">Membrane</location>
        <topology evidence="1">Multi-pass membrane protein</topology>
    </subcellularLocation>
</comment>
<reference evidence="7" key="1">
    <citation type="submission" date="2015-06" db="EMBL/GenBank/DDBJ databases">
        <authorList>
            <person name="Nguyen H."/>
        </authorList>
    </citation>
    <scope>NUCLEOTIDE SEQUENCE</scope>
    <source>
        <strain evidence="7">DAOM 180753</strain>
    </source>
</reference>
<protein>
    <recommendedName>
        <fullName evidence="6">Major facilitator superfamily (MFS) profile domain-containing protein</fullName>
    </recommendedName>
</protein>
<dbReference type="PANTHER" id="PTHR23502:SF191">
    <property type="entry name" value="MULTIDRUG TRANSPORTER, PUTATIVE (AFU_ORTHOLOGUE AFUA_4G13830)-RELATED"/>
    <property type="match status" value="1"/>
</dbReference>
<evidence type="ECO:0000256" key="4">
    <source>
        <dbReference type="ARBA" id="ARBA00023136"/>
    </source>
</evidence>
<reference evidence="7" key="2">
    <citation type="journal article" date="2016" name="Fungal Biol.">
        <title>Ochratoxin A production by Penicillium thymicola.</title>
        <authorList>
            <person name="Nguyen H.D.T."/>
            <person name="McMullin D.R."/>
            <person name="Ponomareva E."/>
            <person name="Riley R."/>
            <person name="Pomraning K.R."/>
            <person name="Baker S.E."/>
            <person name="Seifert K.A."/>
        </authorList>
    </citation>
    <scope>NUCLEOTIDE SEQUENCE</scope>
    <source>
        <strain evidence="7">DAOM 180753</strain>
    </source>
</reference>
<feature type="transmembrane region" description="Helical" evidence="5">
    <location>
        <begin position="108"/>
        <end position="127"/>
    </location>
</feature>
<feature type="transmembrane region" description="Helical" evidence="5">
    <location>
        <begin position="227"/>
        <end position="246"/>
    </location>
</feature>
<keyword evidence="2 5" id="KW-0812">Transmembrane</keyword>
<dbReference type="GO" id="GO:0022857">
    <property type="term" value="F:transmembrane transporter activity"/>
    <property type="evidence" value="ECO:0007669"/>
    <property type="project" value="InterPro"/>
</dbReference>
<dbReference type="PROSITE" id="PS50850">
    <property type="entry name" value="MFS"/>
    <property type="match status" value="1"/>
</dbReference>
<keyword evidence="3 5" id="KW-1133">Transmembrane helix</keyword>
<evidence type="ECO:0000256" key="5">
    <source>
        <dbReference type="SAM" id="Phobius"/>
    </source>
</evidence>
<feature type="transmembrane region" description="Helical" evidence="5">
    <location>
        <begin position="170"/>
        <end position="190"/>
    </location>
</feature>
<feature type="transmembrane region" description="Helical" evidence="5">
    <location>
        <begin position="334"/>
        <end position="354"/>
    </location>
</feature>
<evidence type="ECO:0000256" key="3">
    <source>
        <dbReference type="ARBA" id="ARBA00022989"/>
    </source>
</evidence>
<dbReference type="FunFam" id="1.20.1250.20:FF:000318">
    <property type="entry name" value="MFS multidrug transporter, putative"/>
    <property type="match status" value="1"/>
</dbReference>
<evidence type="ECO:0000259" key="6">
    <source>
        <dbReference type="PROSITE" id="PS50850"/>
    </source>
</evidence>
<feature type="domain" description="Major facilitator superfamily (MFS) profile" evidence="6">
    <location>
        <begin position="73"/>
        <end position="478"/>
    </location>
</feature>
<dbReference type="Proteomes" id="UP001227192">
    <property type="component" value="Unassembled WGS sequence"/>
</dbReference>
<feature type="transmembrane region" description="Helical" evidence="5">
    <location>
        <begin position="197"/>
        <end position="221"/>
    </location>
</feature>
<dbReference type="SUPFAM" id="SSF103473">
    <property type="entry name" value="MFS general substrate transporter"/>
    <property type="match status" value="1"/>
</dbReference>
<name>A0AAI9TJD5_PENTH</name>
<dbReference type="InterPro" id="IPR011701">
    <property type="entry name" value="MFS"/>
</dbReference>
<dbReference type="Pfam" id="PF07690">
    <property type="entry name" value="MFS_1"/>
    <property type="match status" value="1"/>
</dbReference>
<feature type="transmembrane region" description="Helical" evidence="5">
    <location>
        <begin position="375"/>
        <end position="396"/>
    </location>
</feature>